<evidence type="ECO:0000256" key="1">
    <source>
        <dbReference type="ARBA" id="ARBA00004141"/>
    </source>
</evidence>
<dbReference type="InterPro" id="IPR036259">
    <property type="entry name" value="MFS_trans_sf"/>
</dbReference>
<dbReference type="SUPFAM" id="SSF103473">
    <property type="entry name" value="MFS general substrate transporter"/>
    <property type="match status" value="1"/>
</dbReference>
<evidence type="ECO:0000256" key="10">
    <source>
        <dbReference type="SAM" id="Phobius"/>
    </source>
</evidence>
<dbReference type="PANTHER" id="PTHR48022:SF2">
    <property type="entry name" value="PLASTIDIC GLUCOSE TRANSPORTER 4"/>
    <property type="match status" value="1"/>
</dbReference>
<feature type="transmembrane region" description="Helical" evidence="10">
    <location>
        <begin position="136"/>
        <end position="154"/>
    </location>
</feature>
<dbReference type="InterPro" id="IPR050360">
    <property type="entry name" value="MFS_Sugar_Transporters"/>
</dbReference>
<comment type="caution">
    <text evidence="12">The sequence shown here is derived from an EMBL/GenBank/DDBJ whole genome shotgun (WGS) entry which is preliminary data.</text>
</comment>
<dbReference type="STRING" id="764103.G7DVK0"/>
<dbReference type="GO" id="GO:0005351">
    <property type="term" value="F:carbohydrate:proton symporter activity"/>
    <property type="evidence" value="ECO:0007669"/>
    <property type="project" value="TreeGrafter"/>
</dbReference>
<dbReference type="PROSITE" id="PS00217">
    <property type="entry name" value="SUGAR_TRANSPORT_2"/>
    <property type="match status" value="1"/>
</dbReference>
<evidence type="ECO:0000313" key="12">
    <source>
        <dbReference type="EMBL" id="GAA94610.1"/>
    </source>
</evidence>
<feature type="transmembrane region" description="Helical" evidence="10">
    <location>
        <begin position="45"/>
        <end position="65"/>
    </location>
</feature>
<dbReference type="EMBL" id="BABT02000044">
    <property type="protein sequence ID" value="GAA94610.1"/>
    <property type="molecule type" value="Genomic_DNA"/>
</dbReference>
<dbReference type="GO" id="GO:0016020">
    <property type="term" value="C:membrane"/>
    <property type="evidence" value="ECO:0007669"/>
    <property type="project" value="UniProtKB-SubCell"/>
</dbReference>
<feature type="transmembrane region" description="Helical" evidence="10">
    <location>
        <begin position="99"/>
        <end position="124"/>
    </location>
</feature>
<evidence type="ECO:0000256" key="4">
    <source>
        <dbReference type="ARBA" id="ARBA00022692"/>
    </source>
</evidence>
<feature type="domain" description="Major facilitator superfamily (MFS) profile" evidence="11">
    <location>
        <begin position="9"/>
        <end position="442"/>
    </location>
</feature>
<comment type="catalytic activity">
    <reaction evidence="7">
        <text>myo-inositol(out) + H(+)(out) = myo-inositol(in) + H(+)(in)</text>
        <dbReference type="Rhea" id="RHEA:60364"/>
        <dbReference type="ChEBI" id="CHEBI:15378"/>
        <dbReference type="ChEBI" id="CHEBI:17268"/>
    </reaction>
</comment>
<dbReference type="FunFam" id="1.20.1250.20:FF:000134">
    <property type="entry name" value="MFS sugar transporter protein"/>
    <property type="match status" value="1"/>
</dbReference>
<dbReference type="NCBIfam" id="TIGR00879">
    <property type="entry name" value="SP"/>
    <property type="match status" value="1"/>
</dbReference>
<proteinExistence type="inferred from homology"/>
<evidence type="ECO:0000256" key="8">
    <source>
        <dbReference type="RuleBase" id="RU003346"/>
    </source>
</evidence>
<organism evidence="12 13">
    <name type="scientific">Mixia osmundae (strain CBS 9802 / IAM 14324 / JCM 22182 / KY 12970)</name>
    <dbReference type="NCBI Taxonomy" id="764103"/>
    <lineage>
        <taxon>Eukaryota</taxon>
        <taxon>Fungi</taxon>
        <taxon>Dikarya</taxon>
        <taxon>Basidiomycota</taxon>
        <taxon>Pucciniomycotina</taxon>
        <taxon>Mixiomycetes</taxon>
        <taxon>Mixiales</taxon>
        <taxon>Mixiaceae</taxon>
        <taxon>Mixia</taxon>
    </lineage>
</organism>
<dbReference type="PRINTS" id="PR00171">
    <property type="entry name" value="SUGRTRNSPORT"/>
</dbReference>
<sequence>MIGKRVWALATFVSIGGMTFGLDTGCIGAITLMPDFIDHFGTLSPFLQGFVVASILLPASLFAGLSGPISDRISRKKTISLGAGVFALGNAMQCAGPNLAAFIAGRILAGAGEGLFLSSLTVYALEISPTSIRGRVAAIVQLQIVVGVLVGYLTAFGSIRFTGKIASLSWRLPFALQILLSLALCIGSPFIPYSPRWLNDKGRKEEASAVLDWLHYDLPSAEAEKAEIMAASASASHKGSASLRELFVPGARGPLALGVGLMAAQQLSGIDAVLYFSPLLFRNAGLTGPTASVLAGGATAAVNLVMSIIAQAFMDRIGRRTLILAGGSLITLEMALIGALYSSRTDSKAALWTIVALIICFTATFASTWAVSIKIYSSEIQPARTRAAATSMAQAANQLVNFGVALITPQFLAASRSGPYWFFAACTLLATVIAWAVMPELRGLSLESASKAFEDRLVVFRKKRERIISYLTRQPITASCSPRPSIELAALNQSSANMSQSPSTIKSTGVASSATSIVEA</sequence>
<dbReference type="InterPro" id="IPR020846">
    <property type="entry name" value="MFS_dom"/>
</dbReference>
<feature type="transmembrane region" description="Helical" evidence="10">
    <location>
        <begin position="349"/>
        <end position="371"/>
    </location>
</feature>
<comment type="subcellular location">
    <subcellularLocation>
        <location evidence="1">Membrane</location>
        <topology evidence="1">Multi-pass membrane protein</topology>
    </subcellularLocation>
</comment>
<dbReference type="OMA" id="QMFICQL"/>
<dbReference type="PANTHER" id="PTHR48022">
    <property type="entry name" value="PLASTIDIC GLUCOSE TRANSPORTER 4"/>
    <property type="match status" value="1"/>
</dbReference>
<dbReference type="AlphaFoldDB" id="G7DVK0"/>
<feature type="transmembrane region" description="Helical" evidence="10">
    <location>
        <begin position="289"/>
        <end position="310"/>
    </location>
</feature>
<feature type="transmembrane region" description="Helical" evidence="10">
    <location>
        <begin position="420"/>
        <end position="438"/>
    </location>
</feature>
<dbReference type="eggNOG" id="KOG0254">
    <property type="taxonomic scope" value="Eukaryota"/>
</dbReference>
<dbReference type="RefSeq" id="XP_014568125.1">
    <property type="nucleotide sequence ID" value="XM_014712639.1"/>
</dbReference>
<comment type="similarity">
    <text evidence="2 8">Belongs to the major facilitator superfamily. Sugar transporter (TC 2.A.1.1) family.</text>
</comment>
<evidence type="ECO:0000256" key="9">
    <source>
        <dbReference type="SAM" id="MobiDB-lite"/>
    </source>
</evidence>
<evidence type="ECO:0000256" key="2">
    <source>
        <dbReference type="ARBA" id="ARBA00010992"/>
    </source>
</evidence>
<dbReference type="InterPro" id="IPR003663">
    <property type="entry name" value="Sugar/inositol_transpt"/>
</dbReference>
<keyword evidence="5 10" id="KW-1133">Transmembrane helix</keyword>
<dbReference type="InParanoid" id="G7DVK0"/>
<keyword evidence="4 10" id="KW-0812">Transmembrane</keyword>
<dbReference type="InterPro" id="IPR005828">
    <property type="entry name" value="MFS_sugar_transport-like"/>
</dbReference>
<reference evidence="12 13" key="1">
    <citation type="journal article" date="2011" name="J. Gen. Appl. Microbiol.">
        <title>Draft genome sequencing of the enigmatic basidiomycete Mixia osmundae.</title>
        <authorList>
            <person name="Nishida H."/>
            <person name="Nagatsuka Y."/>
            <person name="Sugiyama J."/>
        </authorList>
    </citation>
    <scope>NUCLEOTIDE SEQUENCE [LARGE SCALE GENOMIC DNA]</scope>
    <source>
        <strain evidence="13">CBS 9802 / IAM 14324 / JCM 22182 / KY 12970</strain>
    </source>
</reference>
<feature type="transmembrane region" description="Helical" evidence="10">
    <location>
        <begin position="322"/>
        <end position="343"/>
    </location>
</feature>
<evidence type="ECO:0000256" key="5">
    <source>
        <dbReference type="ARBA" id="ARBA00022989"/>
    </source>
</evidence>
<keyword evidence="13" id="KW-1185">Reference proteome</keyword>
<reference evidence="12 13" key="2">
    <citation type="journal article" date="2012" name="Open Biol.">
        <title>Characteristics of nucleosomes and linker DNA regions on the genome of the basidiomycete Mixia osmundae revealed by mono- and dinucleosome mapping.</title>
        <authorList>
            <person name="Nishida H."/>
            <person name="Kondo S."/>
            <person name="Matsumoto T."/>
            <person name="Suzuki Y."/>
            <person name="Yoshikawa H."/>
            <person name="Taylor T.D."/>
            <person name="Sugiyama J."/>
        </authorList>
    </citation>
    <scope>NUCLEOTIDE SEQUENCE [LARGE SCALE GENOMIC DNA]</scope>
    <source>
        <strain evidence="13">CBS 9802 / IAM 14324 / JCM 22182 / KY 12970</strain>
    </source>
</reference>
<dbReference type="Pfam" id="PF00083">
    <property type="entry name" value="Sugar_tr"/>
    <property type="match status" value="1"/>
</dbReference>
<evidence type="ECO:0000313" key="13">
    <source>
        <dbReference type="Proteomes" id="UP000009131"/>
    </source>
</evidence>
<keyword evidence="6 10" id="KW-0472">Membrane</keyword>
<gene>
    <name evidence="12" type="primary">Mo01262</name>
    <name evidence="12" type="ORF">E5Q_01262</name>
</gene>
<feature type="region of interest" description="Disordered" evidence="9">
    <location>
        <begin position="498"/>
        <end position="520"/>
    </location>
</feature>
<feature type="transmembrane region" description="Helical" evidence="10">
    <location>
        <begin position="174"/>
        <end position="194"/>
    </location>
</feature>
<keyword evidence="3 8" id="KW-0813">Transport</keyword>
<dbReference type="Proteomes" id="UP000009131">
    <property type="component" value="Unassembled WGS sequence"/>
</dbReference>
<dbReference type="PROSITE" id="PS50850">
    <property type="entry name" value="MFS"/>
    <property type="match status" value="1"/>
</dbReference>
<dbReference type="HOGENOM" id="CLU_001265_30_12_1"/>
<accession>G7DVK0</accession>
<evidence type="ECO:0000256" key="7">
    <source>
        <dbReference type="ARBA" id="ARBA00049119"/>
    </source>
</evidence>
<evidence type="ECO:0000256" key="6">
    <source>
        <dbReference type="ARBA" id="ARBA00023136"/>
    </source>
</evidence>
<dbReference type="InterPro" id="IPR005829">
    <property type="entry name" value="Sugar_transporter_CS"/>
</dbReference>
<dbReference type="OrthoDB" id="5399138at2759"/>
<name>G7DVK0_MIXOS</name>
<evidence type="ECO:0000256" key="3">
    <source>
        <dbReference type="ARBA" id="ARBA00022448"/>
    </source>
</evidence>
<dbReference type="Gene3D" id="1.20.1250.20">
    <property type="entry name" value="MFS general substrate transporter like domains"/>
    <property type="match status" value="1"/>
</dbReference>
<protein>
    <recommendedName>
        <fullName evidence="11">Major facilitator superfamily (MFS) profile domain-containing protein</fullName>
    </recommendedName>
</protein>
<evidence type="ECO:0000259" key="11">
    <source>
        <dbReference type="PROSITE" id="PS50850"/>
    </source>
</evidence>